<dbReference type="PRINTS" id="PR00765">
    <property type="entry name" value="CRBOXYPTASEA"/>
</dbReference>
<dbReference type="Pfam" id="PF20773">
    <property type="entry name" value="InhA-like_MAM"/>
    <property type="match status" value="1"/>
</dbReference>
<proteinExistence type="inferred from homology"/>
<reference evidence="10 11" key="1">
    <citation type="submission" date="2020-03" db="EMBL/GenBank/DDBJ databases">
        <title>Two novel Motilibacter sp.</title>
        <authorList>
            <person name="Liu S."/>
        </authorList>
    </citation>
    <scope>NUCLEOTIDE SEQUENCE [LARGE SCALE GENOMIC DNA]</scope>
    <source>
        <strain evidence="10 11">E257</strain>
    </source>
</reference>
<evidence type="ECO:0000256" key="3">
    <source>
        <dbReference type="ARBA" id="ARBA00022670"/>
    </source>
</evidence>
<evidence type="ECO:0000313" key="11">
    <source>
        <dbReference type="Proteomes" id="UP000800981"/>
    </source>
</evidence>
<dbReference type="PANTHER" id="PTHR11705">
    <property type="entry name" value="PROTEASE FAMILY M14 CARBOXYPEPTIDASE A,B"/>
    <property type="match status" value="1"/>
</dbReference>
<feature type="active site" description="Proton donor/acceptor" evidence="7">
    <location>
        <position position="367"/>
    </location>
</feature>
<dbReference type="PANTHER" id="PTHR11705:SF143">
    <property type="entry name" value="SLL0236 PROTEIN"/>
    <property type="match status" value="1"/>
</dbReference>
<organism evidence="10 11">
    <name type="scientific">Motilibacter deserti</name>
    <dbReference type="NCBI Taxonomy" id="2714956"/>
    <lineage>
        <taxon>Bacteria</taxon>
        <taxon>Bacillati</taxon>
        <taxon>Actinomycetota</taxon>
        <taxon>Actinomycetes</taxon>
        <taxon>Motilibacterales</taxon>
        <taxon>Motilibacteraceae</taxon>
        <taxon>Motilibacter</taxon>
    </lineage>
</organism>
<keyword evidence="3" id="KW-0645">Protease</keyword>
<dbReference type="Proteomes" id="UP000800981">
    <property type="component" value="Unassembled WGS sequence"/>
</dbReference>
<keyword evidence="4" id="KW-0378">Hydrolase</keyword>
<dbReference type="PROSITE" id="PS52035">
    <property type="entry name" value="PEPTIDASE_M14"/>
    <property type="match status" value="1"/>
</dbReference>
<comment type="cofactor">
    <cofactor evidence="1">
        <name>Zn(2+)</name>
        <dbReference type="ChEBI" id="CHEBI:29105"/>
    </cofactor>
</comment>
<dbReference type="EMBL" id="JAANNP010000070">
    <property type="protein sequence ID" value="NHC15925.1"/>
    <property type="molecule type" value="Genomic_DNA"/>
</dbReference>
<evidence type="ECO:0000256" key="1">
    <source>
        <dbReference type="ARBA" id="ARBA00001947"/>
    </source>
</evidence>
<evidence type="ECO:0000259" key="9">
    <source>
        <dbReference type="PROSITE" id="PS52035"/>
    </source>
</evidence>
<dbReference type="Gene3D" id="3.40.630.10">
    <property type="entry name" value="Zn peptidases"/>
    <property type="match status" value="1"/>
</dbReference>
<sequence length="1035" mass="111255">MAAPSGATARPQPSDHLDVYAGVVDRAKLSALLDLGVDRRELDLAAVRGAAGKVRVEATLSQDQADALADQGVELEPKLIDGETVAQRASAAAEDYEVFRKYSGPGGLKEEMEQQAAAHPRITKLVTIGKTVQGQDIVAVKVGRNADTRPDGSEPTTIFLGAQHAREWITPEMIRRLLDHVLTGYDTDPQIRRLVNRTEMWFIPVANPDGYDWTFEEDQRLWRKNLRDNDGDGEITSADGVDLNRNFPTRWGYDNEGSSPVPAIDTYRGPSPASEPETQALDSLFARLSAQFLVNYHSAAELLLHGIGWQVATPGPDDVLYEAMVGDDADPAVPGYDPDLSAELYTTNGDTDTHAQEAYGTLGFTPEMSTCEAASASVPDDEWDPNACISGFIFPDDEELVQAEFEKNVPFALAVAESAMDPDDPVSVVGRDAANFKVDSFSVSYGDPQTVAVVAKRALRDITMEYRINGRGPRYEVPATEWAGGERYGWENNDYYAEYRAEVRGAKPGDRVTVHFRGRGEGGSKSEEFSYTVARDTGNRVLVIANEDYKGVNPTYPASVTGPKYLDEHLAALAANGIAADMWDVDAQGVPHDLGILSHYDAVLWYLGDNRLTMDPEDALTRIGNFNYPDAQVAERQQYLTIAVRDYLNEGGKLLHSGETTAYYGLIGTTLGGIYYGLDGDPTADCVVTQSIYDDCLLLADDFTQYYLGAYSRVALDAASGVTGLSGSPFAGFGASFGGPATVDNPVDEPGSFTPTNDVLPIEDFPQFGTSDAVAEYTDAVGAFLPPQGSYGVAAFHTDNTYTRLTRTYDLTGIAAASAPAFAAQISYDTEEGYDHVIVEARTVGQQNWTTLPERGGATTTAVPAECEAGYLLAGHPWLLRYLTPGNPCQPTGTSGTWNALTGTSDGWEDLSFDLSAYAGQQVEVSISYVTDPFTGGVGVIVDDTRLTTTAGVQQQEGFETGLGSWTIPGPPPGSPPVDGGWERSPGIGGKTSAVLTEDTVLFGFGIEQLVTVTARADAVGRAMTHLLGVPAARR</sequence>
<feature type="domain" description="Peptidase M14" evidence="9">
    <location>
        <begin position="100"/>
        <end position="419"/>
    </location>
</feature>
<keyword evidence="10" id="KW-0121">Carboxypeptidase</keyword>
<keyword evidence="6" id="KW-0482">Metalloprotease</keyword>
<dbReference type="SUPFAM" id="SSF53187">
    <property type="entry name" value="Zn-dependent exopeptidases"/>
    <property type="match status" value="1"/>
</dbReference>
<dbReference type="GO" id="GO:0004180">
    <property type="term" value="F:carboxypeptidase activity"/>
    <property type="evidence" value="ECO:0007669"/>
    <property type="project" value="UniProtKB-KW"/>
</dbReference>
<keyword evidence="11" id="KW-1185">Reference proteome</keyword>
<dbReference type="SMART" id="SM00631">
    <property type="entry name" value="Zn_pept"/>
    <property type="match status" value="1"/>
</dbReference>
<evidence type="ECO:0000256" key="5">
    <source>
        <dbReference type="ARBA" id="ARBA00022833"/>
    </source>
</evidence>
<feature type="region of interest" description="Disordered" evidence="8">
    <location>
        <begin position="961"/>
        <end position="985"/>
    </location>
</feature>
<evidence type="ECO:0000256" key="6">
    <source>
        <dbReference type="ARBA" id="ARBA00023049"/>
    </source>
</evidence>
<evidence type="ECO:0000256" key="8">
    <source>
        <dbReference type="SAM" id="MobiDB-lite"/>
    </source>
</evidence>
<gene>
    <name evidence="10" type="ORF">G9H71_19255</name>
</gene>
<dbReference type="InterPro" id="IPR000834">
    <property type="entry name" value="Peptidase_M14"/>
</dbReference>
<evidence type="ECO:0000256" key="7">
    <source>
        <dbReference type="PROSITE-ProRule" id="PRU01379"/>
    </source>
</evidence>
<evidence type="ECO:0000256" key="2">
    <source>
        <dbReference type="ARBA" id="ARBA00005988"/>
    </source>
</evidence>
<dbReference type="InterPro" id="IPR033810">
    <property type="entry name" value="Carboxypeptidase_T"/>
</dbReference>
<dbReference type="Pfam" id="PF00246">
    <property type="entry name" value="Peptidase_M14"/>
    <property type="match status" value="1"/>
</dbReference>
<accession>A0ABX0GZC0</accession>
<protein>
    <submittedName>
        <fullName evidence="10">Zinc carboxypeptidase</fullName>
    </submittedName>
</protein>
<dbReference type="CDD" id="cd03859">
    <property type="entry name" value="M14_CPT"/>
    <property type="match status" value="1"/>
</dbReference>
<evidence type="ECO:0000256" key="4">
    <source>
        <dbReference type="ARBA" id="ARBA00022801"/>
    </source>
</evidence>
<comment type="similarity">
    <text evidence="2 7">Belongs to the peptidase M14 family.</text>
</comment>
<evidence type="ECO:0000313" key="10">
    <source>
        <dbReference type="EMBL" id="NHC15925.1"/>
    </source>
</evidence>
<name>A0ABX0GZC0_9ACTN</name>
<comment type="caution">
    <text evidence="10">The sequence shown here is derived from an EMBL/GenBank/DDBJ whole genome shotgun (WGS) entry which is preliminary data.</text>
</comment>
<keyword evidence="5" id="KW-0862">Zinc</keyword>